<dbReference type="GO" id="GO:0046872">
    <property type="term" value="F:metal ion binding"/>
    <property type="evidence" value="ECO:0007669"/>
    <property type="project" value="UniProtKB-KW"/>
</dbReference>
<evidence type="ECO:0000256" key="13">
    <source>
        <dbReference type="ARBA" id="ARBA00023128"/>
    </source>
</evidence>
<keyword evidence="12" id="KW-0482">Metalloprotease</keyword>
<dbReference type="FunFam" id="1.10.8.60:FF:000001">
    <property type="entry name" value="ATP-dependent zinc metalloprotease FtsH"/>
    <property type="match status" value="1"/>
</dbReference>
<keyword evidence="9" id="KW-0378">Hydrolase</keyword>
<evidence type="ECO:0000256" key="14">
    <source>
        <dbReference type="ARBA" id="ARBA00023136"/>
    </source>
</evidence>
<feature type="region of interest" description="Disordered" evidence="15">
    <location>
        <begin position="824"/>
        <end position="844"/>
    </location>
</feature>
<evidence type="ECO:0000256" key="7">
    <source>
        <dbReference type="ARBA" id="ARBA00022723"/>
    </source>
</evidence>
<dbReference type="InterPro" id="IPR003960">
    <property type="entry name" value="ATPase_AAA_CS"/>
</dbReference>
<evidence type="ECO:0000256" key="9">
    <source>
        <dbReference type="ARBA" id="ARBA00022801"/>
    </source>
</evidence>
<dbReference type="GO" id="GO:0141164">
    <property type="term" value="P:mitochondrial protein quality control"/>
    <property type="evidence" value="ECO:0007669"/>
    <property type="project" value="UniProtKB-ARBA"/>
</dbReference>
<keyword evidence="14" id="KW-0472">Membrane</keyword>
<dbReference type="Proteomes" id="UP001306508">
    <property type="component" value="Unassembled WGS sequence"/>
</dbReference>
<dbReference type="Pfam" id="PF01434">
    <property type="entry name" value="Peptidase_M41"/>
    <property type="match status" value="1"/>
</dbReference>
<comment type="caution">
    <text evidence="17">The sequence shown here is derived from an EMBL/GenBank/DDBJ whole genome shotgun (WGS) entry which is preliminary data.</text>
</comment>
<dbReference type="SUPFAM" id="SSF140990">
    <property type="entry name" value="FtsH protease domain-like"/>
    <property type="match status" value="1"/>
</dbReference>
<comment type="subcellular location">
    <subcellularLocation>
        <location evidence="3">Membrane</location>
    </subcellularLocation>
    <subcellularLocation>
        <location evidence="2">Mitochondrion</location>
    </subcellularLocation>
</comment>
<reference evidence="18" key="1">
    <citation type="submission" date="2023-07" db="EMBL/GenBank/DDBJ databases">
        <title>A draft genome of Kazachstania heterogenica Y-27499.</title>
        <authorList>
            <person name="Donic C."/>
            <person name="Kralova J.S."/>
            <person name="Fidel L."/>
            <person name="Ben-Dor S."/>
            <person name="Jung S."/>
        </authorList>
    </citation>
    <scope>NUCLEOTIDE SEQUENCE [LARGE SCALE GENOMIC DNA]</scope>
    <source>
        <strain evidence="18">Y27499</strain>
    </source>
</reference>
<dbReference type="SUPFAM" id="SSF52540">
    <property type="entry name" value="P-loop containing nucleoside triphosphate hydrolases"/>
    <property type="match status" value="1"/>
</dbReference>
<keyword evidence="10" id="KW-0862">Zinc</keyword>
<feature type="compositionally biased region" description="Basic and acidic residues" evidence="15">
    <location>
        <begin position="90"/>
        <end position="102"/>
    </location>
</feature>
<keyword evidence="7" id="KW-0479">Metal-binding</keyword>
<evidence type="ECO:0000256" key="12">
    <source>
        <dbReference type="ARBA" id="ARBA00023049"/>
    </source>
</evidence>
<dbReference type="Gene3D" id="1.10.8.60">
    <property type="match status" value="1"/>
</dbReference>
<evidence type="ECO:0000256" key="15">
    <source>
        <dbReference type="SAM" id="MobiDB-lite"/>
    </source>
</evidence>
<keyword evidence="11" id="KW-0067">ATP-binding</keyword>
<dbReference type="Pfam" id="PF17862">
    <property type="entry name" value="AAA_lid_3"/>
    <property type="match status" value="1"/>
</dbReference>
<evidence type="ECO:0000313" key="18">
    <source>
        <dbReference type="Proteomes" id="UP001306508"/>
    </source>
</evidence>
<dbReference type="GO" id="GO:0005524">
    <property type="term" value="F:ATP binding"/>
    <property type="evidence" value="ECO:0007669"/>
    <property type="project" value="UniProtKB-KW"/>
</dbReference>
<dbReference type="CDD" id="cd19501">
    <property type="entry name" value="RecA-like_FtsH"/>
    <property type="match status" value="1"/>
</dbReference>
<dbReference type="GO" id="GO:0004176">
    <property type="term" value="F:ATP-dependent peptidase activity"/>
    <property type="evidence" value="ECO:0007669"/>
    <property type="project" value="InterPro"/>
</dbReference>
<proteinExistence type="inferred from homology"/>
<organism evidence="17 18">
    <name type="scientific">Arxiozyma heterogenica</name>
    <dbReference type="NCBI Taxonomy" id="278026"/>
    <lineage>
        <taxon>Eukaryota</taxon>
        <taxon>Fungi</taxon>
        <taxon>Dikarya</taxon>
        <taxon>Ascomycota</taxon>
        <taxon>Saccharomycotina</taxon>
        <taxon>Saccharomycetes</taxon>
        <taxon>Saccharomycetales</taxon>
        <taxon>Saccharomycetaceae</taxon>
        <taxon>Arxiozyma</taxon>
    </lineage>
</organism>
<dbReference type="HAMAP" id="MF_01458">
    <property type="entry name" value="FtsH"/>
    <property type="match status" value="1"/>
</dbReference>
<evidence type="ECO:0000256" key="5">
    <source>
        <dbReference type="ARBA" id="ARBA00010550"/>
    </source>
</evidence>
<comment type="cofactor">
    <cofactor evidence="1">
        <name>Zn(2+)</name>
        <dbReference type="ChEBI" id="CHEBI:29105"/>
    </cofactor>
</comment>
<dbReference type="GO" id="GO:0016887">
    <property type="term" value="F:ATP hydrolysis activity"/>
    <property type="evidence" value="ECO:0007669"/>
    <property type="project" value="InterPro"/>
</dbReference>
<evidence type="ECO:0000256" key="4">
    <source>
        <dbReference type="ARBA" id="ARBA00010044"/>
    </source>
</evidence>
<dbReference type="GO" id="GO:0005743">
    <property type="term" value="C:mitochondrial inner membrane"/>
    <property type="evidence" value="ECO:0007669"/>
    <property type="project" value="TreeGrafter"/>
</dbReference>
<dbReference type="GO" id="GO:0007005">
    <property type="term" value="P:mitochondrion organization"/>
    <property type="evidence" value="ECO:0007669"/>
    <property type="project" value="TreeGrafter"/>
</dbReference>
<keyword evidence="13" id="KW-0496">Mitochondrion</keyword>
<accession>A0AAN8A724</accession>
<evidence type="ECO:0000256" key="6">
    <source>
        <dbReference type="ARBA" id="ARBA00022670"/>
    </source>
</evidence>
<dbReference type="Gene3D" id="1.20.58.760">
    <property type="entry name" value="Peptidase M41"/>
    <property type="match status" value="1"/>
</dbReference>
<dbReference type="Pfam" id="PF00004">
    <property type="entry name" value="AAA"/>
    <property type="match status" value="1"/>
</dbReference>
<evidence type="ECO:0000256" key="1">
    <source>
        <dbReference type="ARBA" id="ARBA00001947"/>
    </source>
</evidence>
<dbReference type="InterPro" id="IPR003593">
    <property type="entry name" value="AAA+_ATPase"/>
</dbReference>
<evidence type="ECO:0000256" key="2">
    <source>
        <dbReference type="ARBA" id="ARBA00004173"/>
    </source>
</evidence>
<dbReference type="AlphaFoldDB" id="A0AAN8A724"/>
<dbReference type="FunFam" id="3.40.50.300:FF:000175">
    <property type="entry name" value="ATP-dependent zinc metalloprotease FTSH 4"/>
    <property type="match status" value="1"/>
</dbReference>
<dbReference type="InterPro" id="IPR027417">
    <property type="entry name" value="P-loop_NTPase"/>
</dbReference>
<feature type="domain" description="AAA+ ATPase" evidence="16">
    <location>
        <begin position="411"/>
        <end position="547"/>
    </location>
</feature>
<dbReference type="InterPro" id="IPR000642">
    <property type="entry name" value="Peptidase_M41"/>
</dbReference>
<keyword evidence="6" id="KW-0645">Protease</keyword>
<feature type="region of interest" description="Disordered" evidence="15">
    <location>
        <begin position="75"/>
        <end position="150"/>
    </location>
</feature>
<dbReference type="InterPro" id="IPR041569">
    <property type="entry name" value="AAA_lid_3"/>
</dbReference>
<evidence type="ECO:0000256" key="3">
    <source>
        <dbReference type="ARBA" id="ARBA00004370"/>
    </source>
</evidence>
<evidence type="ECO:0000256" key="10">
    <source>
        <dbReference type="ARBA" id="ARBA00022833"/>
    </source>
</evidence>
<evidence type="ECO:0000313" key="17">
    <source>
        <dbReference type="EMBL" id="KAK5779882.1"/>
    </source>
</evidence>
<dbReference type="Gene3D" id="3.40.50.300">
    <property type="entry name" value="P-loop containing nucleotide triphosphate hydrolases"/>
    <property type="match status" value="1"/>
</dbReference>
<dbReference type="SMART" id="SM00382">
    <property type="entry name" value="AAA"/>
    <property type="match status" value="1"/>
</dbReference>
<keyword evidence="8" id="KW-0547">Nucleotide-binding</keyword>
<keyword evidence="18" id="KW-1185">Reference proteome</keyword>
<dbReference type="Pfam" id="PF21232">
    <property type="entry name" value="Yme1-like_N"/>
    <property type="match status" value="1"/>
</dbReference>
<dbReference type="InterPro" id="IPR005936">
    <property type="entry name" value="FtsH"/>
</dbReference>
<dbReference type="FunFam" id="1.20.58.760:FF:000002">
    <property type="entry name" value="ATP-dependent zinc metalloprotease FtsH"/>
    <property type="match status" value="1"/>
</dbReference>
<dbReference type="PANTHER" id="PTHR23076">
    <property type="entry name" value="METALLOPROTEASE M41 FTSH"/>
    <property type="match status" value="1"/>
</dbReference>
<gene>
    <name evidence="17" type="ORF">RI543_002421</name>
</gene>
<feature type="compositionally biased region" description="Low complexity" evidence="15">
    <location>
        <begin position="107"/>
        <end position="150"/>
    </location>
</feature>
<dbReference type="PANTHER" id="PTHR23076:SF97">
    <property type="entry name" value="ATP-DEPENDENT ZINC METALLOPROTEASE YME1L1"/>
    <property type="match status" value="1"/>
</dbReference>
<dbReference type="InterPro" id="IPR037219">
    <property type="entry name" value="Peptidase_M41-like"/>
</dbReference>
<sequence>MTMTLNVLLNGSYIIRASLQKTSYIKTAPLLLTRHYSINSKYSNLLINQNSYNDNNIQRFLNNVKWRQRLYSTEKNDDNKSDISNSIENNENKISDHDKKNIITDSISNKATNNSENNTNSNANTDINTNINTNTNTNANTNANTNINANSANATTNADISPKFTQQSLASRLYSSLNIRKSEKSIESEQSNHETINHALLATKEQEANRNISSPEAQAEFYRLLLQANYPQYVVSRFETPGIASSPECMELYMEGLQRTGRHSEADAVRQRLLTASSAGAVNPSLASSSTNSDNYPSNNFPSMYSPFYGSKKEPLHVIVAESTLTVVSRWVKWLLIVGLLTYGVSETFKYISENTSLLKSTEVADKSVDVAKTDVKFDDVKGCDEARAELEEIVDFLKDPAKYESLGGKLPKGVLLTGPPGTGKTLLARATAGEAGVDFFFMSGSEFDEVYVGVGAKRIRDLFAQARARAPAIIFIDELDAIGGKRNPKDQAYAKQTLNQLLVELDGFSQTSGIIIIGATNFPESLDKALTRPGRFDKMVNVDLPDVRGRADILRHHMKKITLGKDVDPTIIARGTPGLSGAELANLVNQAAVYACQKDALAVDMSHFEWAKDKILMGAERKTMVLTDAARKATAFHEAGHAIMAMYTNGATPLYKATILPRGRALGITFQLPEMDKVDITKKECLARLDVCMGGKIAEEIIFGKENTTSGCGSDLQNATSTARAMVTQYGMSDHVGPVNLADNWDSWSGKIRDIADNEIIEILKESEERTRKLLTKKSTELHRLAEGLVEYETLDAAEIAKICKGEKLNKLKMSTNTIVEGPDNDERKDVGGTSKIPTLIKA</sequence>
<dbReference type="InterPro" id="IPR048438">
    <property type="entry name" value="Yme1-like_N"/>
</dbReference>
<evidence type="ECO:0000256" key="8">
    <source>
        <dbReference type="ARBA" id="ARBA00022741"/>
    </source>
</evidence>
<evidence type="ECO:0000259" key="16">
    <source>
        <dbReference type="SMART" id="SM00382"/>
    </source>
</evidence>
<dbReference type="EMBL" id="JAWIZZ010000045">
    <property type="protein sequence ID" value="KAK5779882.1"/>
    <property type="molecule type" value="Genomic_DNA"/>
</dbReference>
<dbReference type="PROSITE" id="PS00674">
    <property type="entry name" value="AAA"/>
    <property type="match status" value="1"/>
</dbReference>
<evidence type="ECO:0000256" key="11">
    <source>
        <dbReference type="ARBA" id="ARBA00022840"/>
    </source>
</evidence>
<dbReference type="InterPro" id="IPR003959">
    <property type="entry name" value="ATPase_AAA_core"/>
</dbReference>
<protein>
    <recommendedName>
        <fullName evidence="16">AAA+ ATPase domain-containing protein</fullName>
    </recommendedName>
</protein>
<comment type="similarity">
    <text evidence="5">In the N-terminal section; belongs to the AAA ATPase family.</text>
</comment>
<comment type="similarity">
    <text evidence="4">In the C-terminal section; belongs to the peptidase M41 family.</text>
</comment>
<dbReference type="GO" id="GO:0004222">
    <property type="term" value="F:metalloendopeptidase activity"/>
    <property type="evidence" value="ECO:0007669"/>
    <property type="project" value="InterPro"/>
</dbReference>
<name>A0AAN8A724_9SACH</name>